<proteinExistence type="predicted"/>
<dbReference type="Proteomes" id="UP000799537">
    <property type="component" value="Unassembled WGS sequence"/>
</dbReference>
<name>A0A6A6CSL4_ZASCE</name>
<organism evidence="1 2">
    <name type="scientific">Zasmidium cellare ATCC 36951</name>
    <dbReference type="NCBI Taxonomy" id="1080233"/>
    <lineage>
        <taxon>Eukaryota</taxon>
        <taxon>Fungi</taxon>
        <taxon>Dikarya</taxon>
        <taxon>Ascomycota</taxon>
        <taxon>Pezizomycotina</taxon>
        <taxon>Dothideomycetes</taxon>
        <taxon>Dothideomycetidae</taxon>
        <taxon>Mycosphaerellales</taxon>
        <taxon>Mycosphaerellaceae</taxon>
        <taxon>Zasmidium</taxon>
    </lineage>
</organism>
<reference evidence="1" key="1">
    <citation type="journal article" date="2020" name="Stud. Mycol.">
        <title>101 Dothideomycetes genomes: a test case for predicting lifestyles and emergence of pathogens.</title>
        <authorList>
            <person name="Haridas S."/>
            <person name="Albert R."/>
            <person name="Binder M."/>
            <person name="Bloem J."/>
            <person name="Labutti K."/>
            <person name="Salamov A."/>
            <person name="Andreopoulos B."/>
            <person name="Baker S."/>
            <person name="Barry K."/>
            <person name="Bills G."/>
            <person name="Bluhm B."/>
            <person name="Cannon C."/>
            <person name="Castanera R."/>
            <person name="Culley D."/>
            <person name="Daum C."/>
            <person name="Ezra D."/>
            <person name="Gonzalez J."/>
            <person name="Henrissat B."/>
            <person name="Kuo A."/>
            <person name="Liang C."/>
            <person name="Lipzen A."/>
            <person name="Lutzoni F."/>
            <person name="Magnuson J."/>
            <person name="Mondo S."/>
            <person name="Nolan M."/>
            <person name="Ohm R."/>
            <person name="Pangilinan J."/>
            <person name="Park H.-J."/>
            <person name="Ramirez L."/>
            <person name="Alfaro M."/>
            <person name="Sun H."/>
            <person name="Tritt A."/>
            <person name="Yoshinaga Y."/>
            <person name="Zwiers L.-H."/>
            <person name="Turgeon B."/>
            <person name="Goodwin S."/>
            <person name="Spatafora J."/>
            <person name="Crous P."/>
            <person name="Grigoriev I."/>
        </authorList>
    </citation>
    <scope>NUCLEOTIDE SEQUENCE</scope>
    <source>
        <strain evidence="1">ATCC 36951</strain>
    </source>
</reference>
<keyword evidence="2" id="KW-1185">Reference proteome</keyword>
<evidence type="ECO:0000313" key="2">
    <source>
        <dbReference type="Proteomes" id="UP000799537"/>
    </source>
</evidence>
<evidence type="ECO:0000313" key="1">
    <source>
        <dbReference type="EMBL" id="KAF2169693.1"/>
    </source>
</evidence>
<dbReference type="AlphaFoldDB" id="A0A6A6CSL4"/>
<dbReference type="EMBL" id="ML993587">
    <property type="protein sequence ID" value="KAF2169693.1"/>
    <property type="molecule type" value="Genomic_DNA"/>
</dbReference>
<protein>
    <submittedName>
        <fullName evidence="1">Uncharacterized protein</fullName>
    </submittedName>
</protein>
<dbReference type="RefSeq" id="XP_033670582.1">
    <property type="nucleotide sequence ID" value="XM_033805239.1"/>
</dbReference>
<gene>
    <name evidence="1" type="ORF">M409DRAFT_20109</name>
</gene>
<sequence length="197" mass="23694">MAHLLVNKQYFEESSKVWLRSKTFYFWHNHDFANFVYADGPIQRFMLGSVTRIEVNDEIISEQAEQLACVPALRSLRVQMRVFHMEFAVPGKMPWLDDYTDAELASIPHVSALLSIRGLRRIKLMWHSFSFDFPKPEHRVKWEAFKARVEALIHDFVTQPREETETGYKSLHSRRLWRKRRRWAWSNGPTYRRLRRQ</sequence>
<dbReference type="GeneID" id="54558511"/>
<accession>A0A6A6CSL4</accession>